<evidence type="ECO:0000313" key="1">
    <source>
        <dbReference type="EMBL" id="KAH7916811.1"/>
    </source>
</evidence>
<accession>A0ACB8ATS5</accession>
<protein>
    <submittedName>
        <fullName evidence="1">Uncharacterized protein</fullName>
    </submittedName>
</protein>
<dbReference type="Proteomes" id="UP000790377">
    <property type="component" value="Unassembled WGS sequence"/>
</dbReference>
<dbReference type="EMBL" id="MU267589">
    <property type="protein sequence ID" value="KAH7916811.1"/>
    <property type="molecule type" value="Genomic_DNA"/>
</dbReference>
<comment type="caution">
    <text evidence="1">The sequence shown here is derived from an EMBL/GenBank/DDBJ whole genome shotgun (WGS) entry which is preliminary data.</text>
</comment>
<name>A0ACB8ATS5_9AGAM</name>
<keyword evidence="2" id="KW-1185">Reference proteome</keyword>
<gene>
    <name evidence="1" type="ORF">BJ138DRAFT_1121615</name>
</gene>
<organism evidence="1 2">
    <name type="scientific">Hygrophoropsis aurantiaca</name>
    <dbReference type="NCBI Taxonomy" id="72124"/>
    <lineage>
        <taxon>Eukaryota</taxon>
        <taxon>Fungi</taxon>
        <taxon>Dikarya</taxon>
        <taxon>Basidiomycota</taxon>
        <taxon>Agaricomycotina</taxon>
        <taxon>Agaricomycetes</taxon>
        <taxon>Agaricomycetidae</taxon>
        <taxon>Boletales</taxon>
        <taxon>Coniophorineae</taxon>
        <taxon>Hygrophoropsidaceae</taxon>
        <taxon>Hygrophoropsis</taxon>
    </lineage>
</organism>
<reference evidence="1" key="1">
    <citation type="journal article" date="2021" name="New Phytol.">
        <title>Evolutionary innovations through gain and loss of genes in the ectomycorrhizal Boletales.</title>
        <authorList>
            <person name="Wu G."/>
            <person name="Miyauchi S."/>
            <person name="Morin E."/>
            <person name="Kuo A."/>
            <person name="Drula E."/>
            <person name="Varga T."/>
            <person name="Kohler A."/>
            <person name="Feng B."/>
            <person name="Cao Y."/>
            <person name="Lipzen A."/>
            <person name="Daum C."/>
            <person name="Hundley H."/>
            <person name="Pangilinan J."/>
            <person name="Johnson J."/>
            <person name="Barry K."/>
            <person name="LaButti K."/>
            <person name="Ng V."/>
            <person name="Ahrendt S."/>
            <person name="Min B."/>
            <person name="Choi I.G."/>
            <person name="Park H."/>
            <person name="Plett J.M."/>
            <person name="Magnuson J."/>
            <person name="Spatafora J.W."/>
            <person name="Nagy L.G."/>
            <person name="Henrissat B."/>
            <person name="Grigoriev I.V."/>
            <person name="Yang Z.L."/>
            <person name="Xu J."/>
            <person name="Martin F.M."/>
        </authorList>
    </citation>
    <scope>NUCLEOTIDE SEQUENCE</scope>
    <source>
        <strain evidence="1">ATCC 28755</strain>
    </source>
</reference>
<sequence length="444" mass="46436">MDVSDLHEASFVWPHTDATVVIVTGSFDQWASSIHLAKYTYGFEAKVRVPWGEKIPYKFIVDGRWVTRDDQPTEPDEPGNINNIYLAPSKPEPVVAASDPPAVVPNSSECANSAPSSPGTPCAGAYDLISEGNATVAQTRALSDTADSLLGTVRDSTSAALEYIASGLGIGSTTSVPTESTNETLKEIAADASNELPSCEGTPLSRDVRDSHTEVVPVIPIPILPINDDTTTHEPMNEPAPTNEDSEAPSTHVPGRRISLNVLALAPMVCEAPSEEPAASVPAVLGPTNPSATEVSTHGPVVLPSPTPHEEAVRDVFSKSPVTGATSSTVAAPAPGAETPSSSPIHAPGLTDLDKIDAANNIDAPLIPPKDTPRENTTAPASVTETTTTSDSPKTPVKGLSFPSNLATPDTSPSSKFSTASSRKKRKSFLGKVKGLFHHKEKSK</sequence>
<evidence type="ECO:0000313" key="2">
    <source>
        <dbReference type="Proteomes" id="UP000790377"/>
    </source>
</evidence>
<proteinExistence type="predicted"/>